<dbReference type="Proteomes" id="UP000278031">
    <property type="component" value="Unassembled WGS sequence"/>
</dbReference>
<dbReference type="PANTHER" id="PTHR11986">
    <property type="entry name" value="AMINOTRANSFERASE CLASS III"/>
    <property type="match status" value="1"/>
</dbReference>
<dbReference type="AlphaFoldDB" id="A0A497JG34"/>
<dbReference type="InterPro" id="IPR015421">
    <property type="entry name" value="PyrdxlP-dep_Trfase_major"/>
</dbReference>
<dbReference type="GO" id="GO:0042802">
    <property type="term" value="F:identical protein binding"/>
    <property type="evidence" value="ECO:0007669"/>
    <property type="project" value="TreeGrafter"/>
</dbReference>
<name>A0A497JG34_9ARCH</name>
<dbReference type="InterPro" id="IPR005814">
    <property type="entry name" value="Aminotrans_3"/>
</dbReference>
<dbReference type="GO" id="GO:0030170">
    <property type="term" value="F:pyridoxal phosphate binding"/>
    <property type="evidence" value="ECO:0007669"/>
    <property type="project" value="InterPro"/>
</dbReference>
<gene>
    <name evidence="4" type="ORF">DRO04_02670</name>
</gene>
<dbReference type="InterPro" id="IPR050103">
    <property type="entry name" value="Class-III_PLP-dep_AT"/>
</dbReference>
<keyword evidence="3" id="KW-0663">Pyridoxal phosphate</keyword>
<organism evidence="4 5">
    <name type="scientific">Candidatus Iainarchaeum sp</name>
    <dbReference type="NCBI Taxonomy" id="3101447"/>
    <lineage>
        <taxon>Archaea</taxon>
        <taxon>Candidatus Iainarchaeota</taxon>
        <taxon>Candidatus Iainarchaeia</taxon>
        <taxon>Candidatus Iainarchaeales</taxon>
        <taxon>Candidatus Iainarchaeaceae</taxon>
        <taxon>Candidatus Iainarchaeum</taxon>
    </lineage>
</organism>
<reference evidence="4 5" key="1">
    <citation type="submission" date="2018-06" db="EMBL/GenBank/DDBJ databases">
        <title>Extensive metabolic versatility and redundancy in microbially diverse, dynamic hydrothermal sediments.</title>
        <authorList>
            <person name="Dombrowski N."/>
            <person name="Teske A."/>
            <person name="Baker B.J."/>
        </authorList>
    </citation>
    <scope>NUCLEOTIDE SEQUENCE [LARGE SCALE GENOMIC DNA]</scope>
    <source>
        <strain evidence="4">B51_G17</strain>
    </source>
</reference>
<dbReference type="Pfam" id="PF00202">
    <property type="entry name" value="Aminotran_3"/>
    <property type="match status" value="1"/>
</dbReference>
<feature type="non-terminal residue" evidence="4">
    <location>
        <position position="108"/>
    </location>
</feature>
<comment type="cofactor">
    <cofactor evidence="1">
        <name>pyridoxal 5'-phosphate</name>
        <dbReference type="ChEBI" id="CHEBI:597326"/>
    </cofactor>
</comment>
<dbReference type="Gene3D" id="3.40.640.10">
    <property type="entry name" value="Type I PLP-dependent aspartate aminotransferase-like (Major domain)"/>
    <property type="match status" value="1"/>
</dbReference>
<dbReference type="InterPro" id="IPR015422">
    <property type="entry name" value="PyrdxlP-dep_Trfase_small"/>
</dbReference>
<keyword evidence="4" id="KW-0032">Aminotransferase</keyword>
<comment type="similarity">
    <text evidence="2">Belongs to the class-III pyridoxal-phosphate-dependent aminotransferase family.</text>
</comment>
<evidence type="ECO:0000313" key="5">
    <source>
        <dbReference type="Proteomes" id="UP000278031"/>
    </source>
</evidence>
<sequence>MKFSKCKKIIEEDKKLISRSLTRSYDFVFSHAKGFYCYDADNNKYLDFATGITVNALGNLHTAIVNAIKEQLKRGIHAAFSDFYAEEPIRFVKALKQFLPKKLNNFFL</sequence>
<accession>A0A497JG34</accession>
<dbReference type="GO" id="GO:0008483">
    <property type="term" value="F:transaminase activity"/>
    <property type="evidence" value="ECO:0007669"/>
    <property type="project" value="UniProtKB-KW"/>
</dbReference>
<dbReference type="InterPro" id="IPR015424">
    <property type="entry name" value="PyrdxlP-dep_Trfase"/>
</dbReference>
<evidence type="ECO:0000256" key="1">
    <source>
        <dbReference type="ARBA" id="ARBA00001933"/>
    </source>
</evidence>
<protein>
    <submittedName>
        <fullName evidence="4">Aspartate aminotransferase family protein</fullName>
    </submittedName>
</protein>
<comment type="caution">
    <text evidence="4">The sequence shown here is derived from an EMBL/GenBank/DDBJ whole genome shotgun (WGS) entry which is preliminary data.</text>
</comment>
<dbReference type="SUPFAM" id="SSF53383">
    <property type="entry name" value="PLP-dependent transferases"/>
    <property type="match status" value="1"/>
</dbReference>
<dbReference type="Gene3D" id="3.90.1150.10">
    <property type="entry name" value="Aspartate Aminotransferase, domain 1"/>
    <property type="match status" value="1"/>
</dbReference>
<keyword evidence="4" id="KW-0808">Transferase</keyword>
<proteinExistence type="inferred from homology"/>
<dbReference type="PANTHER" id="PTHR11986:SF58">
    <property type="entry name" value="LEUCINE_METHIONINE RACEMASE"/>
    <property type="match status" value="1"/>
</dbReference>
<dbReference type="EMBL" id="QMWP01000098">
    <property type="protein sequence ID" value="RLG69899.1"/>
    <property type="molecule type" value="Genomic_DNA"/>
</dbReference>
<evidence type="ECO:0000256" key="3">
    <source>
        <dbReference type="ARBA" id="ARBA00022898"/>
    </source>
</evidence>
<evidence type="ECO:0000256" key="2">
    <source>
        <dbReference type="ARBA" id="ARBA00008954"/>
    </source>
</evidence>
<evidence type="ECO:0000313" key="4">
    <source>
        <dbReference type="EMBL" id="RLG69899.1"/>
    </source>
</evidence>